<protein>
    <submittedName>
        <fullName evidence="1">Uncharacterized protein</fullName>
    </submittedName>
</protein>
<dbReference type="EMBL" id="OUNF01000029">
    <property type="protein sequence ID" value="SPP33749.1"/>
    <property type="molecule type" value="Genomic_DNA"/>
</dbReference>
<evidence type="ECO:0000313" key="1">
    <source>
        <dbReference type="EMBL" id="SPP33749.1"/>
    </source>
</evidence>
<dbReference type="AlphaFoldDB" id="A0A3B0JF23"/>
<organism evidence="1">
    <name type="scientific">Wolbachia endosymbiont of Aleurodicus floccissimus</name>
    <dbReference type="NCBI Taxonomy" id="2152762"/>
    <lineage>
        <taxon>Bacteria</taxon>
        <taxon>Pseudomonadati</taxon>
        <taxon>Pseudomonadota</taxon>
        <taxon>Alphaproteobacteria</taxon>
        <taxon>Rickettsiales</taxon>
        <taxon>Anaplasmataceae</taxon>
        <taxon>Wolbachieae</taxon>
        <taxon>Wolbachia</taxon>
    </lineage>
</organism>
<sequence>MELLECLGDKLFLEMKVLLGKEAKIRVRMICHKLTEEQSLARRRKANKLAKSHDLPKGIRNC</sequence>
<name>A0A3B0JF23_9RICK</name>
<reference evidence="1" key="1">
    <citation type="submission" date="2018-04" db="EMBL/GenBank/DDBJ databases">
        <authorList>
            <person name="Go L.Y."/>
            <person name="Mitchell J.A."/>
        </authorList>
    </citation>
    <scope>NUCLEOTIDE SEQUENCE</scope>
    <source>
        <strain evidence="1">WBAF</strain>
    </source>
</reference>
<accession>A0A3B0JF23</accession>
<gene>
    <name evidence="1" type="ORF">WBAF_0177</name>
</gene>
<proteinExistence type="predicted"/>